<dbReference type="Proteomes" id="UP000254051">
    <property type="component" value="Unassembled WGS sequence"/>
</dbReference>
<evidence type="ECO:0000256" key="3">
    <source>
        <dbReference type="ARBA" id="ARBA00023163"/>
    </source>
</evidence>
<feature type="domain" description="HTH asnC-type" evidence="4">
    <location>
        <begin position="1"/>
        <end position="62"/>
    </location>
</feature>
<keyword evidence="2" id="KW-0238">DNA-binding</keyword>
<dbReference type="InterPro" id="IPR011008">
    <property type="entry name" value="Dimeric_a/b-barrel"/>
</dbReference>
<dbReference type="Pfam" id="PF13412">
    <property type="entry name" value="HTH_24"/>
    <property type="match status" value="1"/>
</dbReference>
<dbReference type="InterPro" id="IPR000485">
    <property type="entry name" value="AsnC-type_HTH_dom"/>
</dbReference>
<dbReference type="AlphaFoldDB" id="A0A315ZUM4"/>
<dbReference type="OrthoDB" id="66249at2"/>
<organism evidence="5 6">
    <name type="scientific">Faecalicatena contorta</name>
    <dbReference type="NCBI Taxonomy" id="39482"/>
    <lineage>
        <taxon>Bacteria</taxon>
        <taxon>Bacillati</taxon>
        <taxon>Bacillota</taxon>
        <taxon>Clostridia</taxon>
        <taxon>Lachnospirales</taxon>
        <taxon>Lachnospiraceae</taxon>
        <taxon>Faecalicatena</taxon>
    </lineage>
</organism>
<dbReference type="InterPro" id="IPR019888">
    <property type="entry name" value="Tscrpt_reg_AsnC-like"/>
</dbReference>
<name>A0A315ZUM4_9FIRM</name>
<dbReference type="GO" id="GO:0043565">
    <property type="term" value="F:sequence-specific DNA binding"/>
    <property type="evidence" value="ECO:0007669"/>
    <property type="project" value="InterPro"/>
</dbReference>
<protein>
    <submittedName>
        <fullName evidence="5">Lrp/AsnC family transcriptional regulator, leucine-responsive regulatory protein</fullName>
    </submittedName>
</protein>
<proteinExistence type="predicted"/>
<dbReference type="SUPFAM" id="SSF46785">
    <property type="entry name" value="Winged helix' DNA-binding domain"/>
    <property type="match status" value="1"/>
</dbReference>
<dbReference type="PROSITE" id="PS50956">
    <property type="entry name" value="HTH_ASNC_2"/>
    <property type="match status" value="1"/>
</dbReference>
<keyword evidence="6" id="KW-1185">Reference proteome</keyword>
<dbReference type="SUPFAM" id="SSF54909">
    <property type="entry name" value="Dimeric alpha+beta barrel"/>
    <property type="match status" value="1"/>
</dbReference>
<accession>A0A315ZUM4</accession>
<dbReference type="Gene3D" id="3.30.70.920">
    <property type="match status" value="1"/>
</dbReference>
<dbReference type="RefSeq" id="WP_109712415.1">
    <property type="nucleotide sequence ID" value="NZ_QGDS01000009.1"/>
</dbReference>
<dbReference type="InterPro" id="IPR019885">
    <property type="entry name" value="Tscrpt_reg_HTH_AsnC-type_CS"/>
</dbReference>
<dbReference type="EMBL" id="UHJJ01000009">
    <property type="protein sequence ID" value="SUQ15003.1"/>
    <property type="molecule type" value="Genomic_DNA"/>
</dbReference>
<reference evidence="6" key="1">
    <citation type="submission" date="2017-07" db="EMBL/GenBank/DDBJ databases">
        <authorList>
            <person name="Varghese N."/>
            <person name="Submissions S."/>
        </authorList>
    </citation>
    <scope>NUCLEOTIDE SEQUENCE [LARGE SCALE GENOMIC DNA]</scope>
    <source>
        <strain evidence="6">NLAE-zl-C134</strain>
    </source>
</reference>
<evidence type="ECO:0000256" key="1">
    <source>
        <dbReference type="ARBA" id="ARBA00023015"/>
    </source>
</evidence>
<keyword evidence="3" id="KW-0804">Transcription</keyword>
<dbReference type="PANTHER" id="PTHR30154:SF53">
    <property type="entry name" value="HTH-TYPE TRANSCRIPTIONAL REGULATOR LRPC"/>
    <property type="match status" value="1"/>
</dbReference>
<dbReference type="Gene3D" id="1.10.10.10">
    <property type="entry name" value="Winged helix-like DNA-binding domain superfamily/Winged helix DNA-binding domain"/>
    <property type="match status" value="1"/>
</dbReference>
<dbReference type="SMART" id="SM00344">
    <property type="entry name" value="HTH_ASNC"/>
    <property type="match status" value="1"/>
</dbReference>
<dbReference type="InterPro" id="IPR036388">
    <property type="entry name" value="WH-like_DNA-bd_sf"/>
</dbReference>
<evidence type="ECO:0000313" key="6">
    <source>
        <dbReference type="Proteomes" id="UP000254051"/>
    </source>
</evidence>
<sequence>MDKIDETLIRALQKNARTSLKDISKQINLSLPSTSERLRKLEQYGYINGYTALLDNHKLGKSLTCFCTVVLKEQSYDSQKKFRQLIQQIPEIVECHYVTGEYEYIMKIITDSTKSLDALLQSFREDYNVIKTYTYTVLSTIKSHPGIQL</sequence>
<dbReference type="Pfam" id="PF01037">
    <property type="entry name" value="AsnC_trans_reg"/>
    <property type="match status" value="1"/>
</dbReference>
<dbReference type="InterPro" id="IPR036390">
    <property type="entry name" value="WH_DNA-bd_sf"/>
</dbReference>
<dbReference type="PANTHER" id="PTHR30154">
    <property type="entry name" value="LEUCINE-RESPONSIVE REGULATORY PROTEIN"/>
    <property type="match status" value="1"/>
</dbReference>
<dbReference type="GO" id="GO:0005829">
    <property type="term" value="C:cytosol"/>
    <property type="evidence" value="ECO:0007669"/>
    <property type="project" value="TreeGrafter"/>
</dbReference>
<evidence type="ECO:0000313" key="5">
    <source>
        <dbReference type="EMBL" id="SUQ15003.1"/>
    </source>
</evidence>
<dbReference type="PROSITE" id="PS00519">
    <property type="entry name" value="HTH_ASNC_1"/>
    <property type="match status" value="1"/>
</dbReference>
<dbReference type="PRINTS" id="PR00033">
    <property type="entry name" value="HTHASNC"/>
</dbReference>
<dbReference type="InterPro" id="IPR019887">
    <property type="entry name" value="Tscrpt_reg_AsnC/Lrp_C"/>
</dbReference>
<gene>
    <name evidence="5" type="ORF">SAMN05216529_10954</name>
</gene>
<evidence type="ECO:0000259" key="4">
    <source>
        <dbReference type="PROSITE" id="PS50956"/>
    </source>
</evidence>
<evidence type="ECO:0000256" key="2">
    <source>
        <dbReference type="ARBA" id="ARBA00023125"/>
    </source>
</evidence>
<dbReference type="GO" id="GO:0043200">
    <property type="term" value="P:response to amino acid"/>
    <property type="evidence" value="ECO:0007669"/>
    <property type="project" value="TreeGrafter"/>
</dbReference>
<keyword evidence="1" id="KW-0805">Transcription regulation</keyword>